<dbReference type="Proteomes" id="UP001211065">
    <property type="component" value="Unassembled WGS sequence"/>
</dbReference>
<dbReference type="GO" id="GO:0000243">
    <property type="term" value="C:commitment complex"/>
    <property type="evidence" value="ECO:0007669"/>
    <property type="project" value="TreeGrafter"/>
</dbReference>
<keyword evidence="5" id="KW-0539">Nucleus</keyword>
<comment type="caution">
    <text evidence="8">The sequence shown here is derived from an EMBL/GenBank/DDBJ whole genome shotgun (WGS) entry which is preliminary data.</text>
</comment>
<keyword evidence="7" id="KW-0472">Membrane</keyword>
<dbReference type="Gene3D" id="1.25.40.10">
    <property type="entry name" value="Tetratricopeptide repeat domain"/>
    <property type="match status" value="2"/>
</dbReference>
<accession>A0AAD5U374</accession>
<evidence type="ECO:0000256" key="4">
    <source>
        <dbReference type="ARBA" id="ARBA00023187"/>
    </source>
</evidence>
<sequence length="686" mass="81356">MSTIETPTPEINESEFLENYEKVKLNPLDFSGWEKLIKIVEKEKDLKKVKLVYQEFLKYFPLCFGYWKKFAEFVHKNEDKQEAEIVWRKGLNSIKNSTDLWVAYLIFKLQTSENDQDTRSVFQEASLACGKDFLSHTFWDKYIQFEESRKEFGNLLKLLEVLIRIPLHQYVRYFEKYSAVSVTRPLSELLPEEELNKLTTDTKEQFKDLNKTENELEIEIRKKIHALKSEIYLQTQAKVHKIWFFEMEIKRNYFHVKALDESQLENWRKYLDFVVEENFSTEYVRGLYERCLVPCALYEEFWIKYAKYLCSIDDIEGAREVYNKACNTFIPKERPQIRLLFAHFEEEFGDLEKAGSIYQDVFKINNDHVETAVHFSYFKCRNGLVDEGLKILDDCFNTFSSKDGGGDTDMEQQDAEKKNGEKEFHNEKGILLCHKAKIFINFKKDDINGRKIFKEGIETYYKSKFLIFNFLMWECGSTVDDFENLLNAWNFIHDLEKRLNEKQQKLHEEKQASNFSVKHSVAKNISLIPIEKKVEYGFLIKKILFEKGFDFKKFKKFETEFEKFLKINKSDLSVLKRKNEGEGIASVTAGGAIPVDGRPFKMMKVDQPIFPPQPQPPIIQQPPYIQQRPPPIAHAPYNYYAPPHPQVFIVFILHFIKNFLLFLRFLMLIQIIITELLAIKFNWDIY</sequence>
<gene>
    <name evidence="8" type="ORF">HK099_004448</name>
</gene>
<evidence type="ECO:0000256" key="2">
    <source>
        <dbReference type="ARBA" id="ARBA00022664"/>
    </source>
</evidence>
<organism evidence="8 9">
    <name type="scientific">Clydaea vesicula</name>
    <dbReference type="NCBI Taxonomy" id="447962"/>
    <lineage>
        <taxon>Eukaryota</taxon>
        <taxon>Fungi</taxon>
        <taxon>Fungi incertae sedis</taxon>
        <taxon>Chytridiomycota</taxon>
        <taxon>Chytridiomycota incertae sedis</taxon>
        <taxon>Chytridiomycetes</taxon>
        <taxon>Lobulomycetales</taxon>
        <taxon>Lobulomycetaceae</taxon>
        <taxon>Clydaea</taxon>
    </lineage>
</organism>
<name>A0AAD5U374_9FUNG</name>
<reference evidence="8" key="1">
    <citation type="submission" date="2020-05" db="EMBL/GenBank/DDBJ databases">
        <title>Phylogenomic resolution of chytrid fungi.</title>
        <authorList>
            <person name="Stajich J.E."/>
            <person name="Amses K."/>
            <person name="Simmons R."/>
            <person name="Seto K."/>
            <person name="Myers J."/>
            <person name="Bonds A."/>
            <person name="Quandt C.A."/>
            <person name="Barry K."/>
            <person name="Liu P."/>
            <person name="Grigoriev I."/>
            <person name="Longcore J.E."/>
            <person name="James T.Y."/>
        </authorList>
    </citation>
    <scope>NUCLEOTIDE SEQUENCE</scope>
    <source>
        <strain evidence="8">JEL0476</strain>
    </source>
</reference>
<dbReference type="InterPro" id="IPR011990">
    <property type="entry name" value="TPR-like_helical_dom_sf"/>
</dbReference>
<comment type="subcellular location">
    <subcellularLocation>
        <location evidence="1">Nucleus</location>
    </subcellularLocation>
</comment>
<dbReference type="InterPro" id="IPR059164">
    <property type="entry name" value="HAT_PRP39_C"/>
</dbReference>
<evidence type="ECO:0000256" key="5">
    <source>
        <dbReference type="ARBA" id="ARBA00023242"/>
    </source>
</evidence>
<dbReference type="AlphaFoldDB" id="A0AAD5U374"/>
<dbReference type="PANTHER" id="PTHR17204:SF5">
    <property type="entry name" value="PRE-MRNA-PROCESSING FACTOR 39"/>
    <property type="match status" value="1"/>
</dbReference>
<keyword evidence="2" id="KW-0507">mRNA processing</keyword>
<dbReference type="GO" id="GO:0071004">
    <property type="term" value="C:U2-type prespliceosome"/>
    <property type="evidence" value="ECO:0007669"/>
    <property type="project" value="TreeGrafter"/>
</dbReference>
<feature type="transmembrane region" description="Helical" evidence="7">
    <location>
        <begin position="659"/>
        <end position="679"/>
    </location>
</feature>
<keyword evidence="7" id="KW-1133">Transmembrane helix</keyword>
<evidence type="ECO:0000313" key="9">
    <source>
        <dbReference type="Proteomes" id="UP001211065"/>
    </source>
</evidence>
<proteinExistence type="inferred from homology"/>
<dbReference type="SUPFAM" id="SSF48452">
    <property type="entry name" value="TPR-like"/>
    <property type="match status" value="1"/>
</dbReference>
<evidence type="ECO:0000256" key="7">
    <source>
        <dbReference type="SAM" id="Phobius"/>
    </source>
</evidence>
<dbReference type="SMART" id="SM00386">
    <property type="entry name" value="HAT"/>
    <property type="match status" value="5"/>
</dbReference>
<keyword evidence="4" id="KW-0508">mRNA splicing</keyword>
<dbReference type="InterPro" id="IPR003107">
    <property type="entry name" value="HAT"/>
</dbReference>
<keyword evidence="3" id="KW-0677">Repeat</keyword>
<protein>
    <submittedName>
        <fullName evidence="8">Uncharacterized protein</fullName>
    </submittedName>
</protein>
<dbReference type="GO" id="GO:0030627">
    <property type="term" value="F:pre-mRNA 5'-splice site binding"/>
    <property type="evidence" value="ECO:0007669"/>
    <property type="project" value="TreeGrafter"/>
</dbReference>
<comment type="similarity">
    <text evidence="6">Belongs to the PRP39 family.</text>
</comment>
<dbReference type="EMBL" id="JADGJW010000313">
    <property type="protein sequence ID" value="KAJ3220142.1"/>
    <property type="molecule type" value="Genomic_DNA"/>
</dbReference>
<dbReference type="Pfam" id="PF23241">
    <property type="entry name" value="HAT_PRP39_C"/>
    <property type="match status" value="1"/>
</dbReference>
<evidence type="ECO:0000256" key="1">
    <source>
        <dbReference type="ARBA" id="ARBA00004123"/>
    </source>
</evidence>
<keyword evidence="7" id="KW-0812">Transmembrane</keyword>
<evidence type="ECO:0000256" key="6">
    <source>
        <dbReference type="ARBA" id="ARBA00038019"/>
    </source>
</evidence>
<evidence type="ECO:0000256" key="3">
    <source>
        <dbReference type="ARBA" id="ARBA00022737"/>
    </source>
</evidence>
<dbReference type="GO" id="GO:0005685">
    <property type="term" value="C:U1 snRNP"/>
    <property type="evidence" value="ECO:0007669"/>
    <property type="project" value="TreeGrafter"/>
</dbReference>
<dbReference type="PANTHER" id="PTHR17204">
    <property type="entry name" value="PRE-MRNA PROCESSING PROTEIN PRP39-RELATED"/>
    <property type="match status" value="1"/>
</dbReference>
<evidence type="ECO:0000313" key="8">
    <source>
        <dbReference type="EMBL" id="KAJ3220142.1"/>
    </source>
</evidence>
<dbReference type="GO" id="GO:0000395">
    <property type="term" value="P:mRNA 5'-splice site recognition"/>
    <property type="evidence" value="ECO:0007669"/>
    <property type="project" value="TreeGrafter"/>
</dbReference>
<keyword evidence="9" id="KW-1185">Reference proteome</keyword>
<dbReference type="Pfam" id="PF23240">
    <property type="entry name" value="HAT_PRP39_N"/>
    <property type="match status" value="1"/>
</dbReference>